<accession>A0A401SWX4</accession>
<name>A0A401SWX4_CHIPU</name>
<reference evidence="1 2" key="1">
    <citation type="journal article" date="2018" name="Nat. Ecol. Evol.">
        <title>Shark genomes provide insights into elasmobranch evolution and the origin of vertebrates.</title>
        <authorList>
            <person name="Hara Y"/>
            <person name="Yamaguchi K"/>
            <person name="Onimaru K"/>
            <person name="Kadota M"/>
            <person name="Koyanagi M"/>
            <person name="Keeley SD"/>
            <person name="Tatsumi K"/>
            <person name="Tanaka K"/>
            <person name="Motone F"/>
            <person name="Kageyama Y"/>
            <person name="Nozu R"/>
            <person name="Adachi N"/>
            <person name="Nishimura O"/>
            <person name="Nakagawa R"/>
            <person name="Tanegashima C"/>
            <person name="Kiyatake I"/>
            <person name="Matsumoto R"/>
            <person name="Murakumo K"/>
            <person name="Nishida K"/>
            <person name="Terakita A"/>
            <person name="Kuratani S"/>
            <person name="Sato K"/>
            <person name="Hyodo S Kuraku.S."/>
        </authorList>
    </citation>
    <scope>NUCLEOTIDE SEQUENCE [LARGE SCALE GENOMIC DNA]</scope>
</reference>
<dbReference type="Proteomes" id="UP000287033">
    <property type="component" value="Unassembled WGS sequence"/>
</dbReference>
<gene>
    <name evidence="1" type="ORF">chiPu_0013365</name>
</gene>
<comment type="caution">
    <text evidence="1">The sequence shown here is derived from an EMBL/GenBank/DDBJ whole genome shotgun (WGS) entry which is preliminary data.</text>
</comment>
<sequence length="75" mass="7810">MKSGGPWAVALRTRSEAAPARGQCACAAGVLRGLERFLSVLLPVAGLSGPSVFQYAPSLGLVGPWLSCRRNTDPN</sequence>
<evidence type="ECO:0000313" key="1">
    <source>
        <dbReference type="EMBL" id="GCC34888.1"/>
    </source>
</evidence>
<keyword evidence="2" id="KW-1185">Reference proteome</keyword>
<evidence type="ECO:0000313" key="2">
    <source>
        <dbReference type="Proteomes" id="UP000287033"/>
    </source>
</evidence>
<dbReference type="AlphaFoldDB" id="A0A401SWX4"/>
<proteinExistence type="predicted"/>
<dbReference type="EMBL" id="BEZZ01000639">
    <property type="protein sequence ID" value="GCC34888.1"/>
    <property type="molecule type" value="Genomic_DNA"/>
</dbReference>
<protein>
    <submittedName>
        <fullName evidence="1">Uncharacterized protein</fullName>
    </submittedName>
</protein>
<organism evidence="1 2">
    <name type="scientific">Chiloscyllium punctatum</name>
    <name type="common">Brownbanded bambooshark</name>
    <name type="synonym">Hemiscyllium punctatum</name>
    <dbReference type="NCBI Taxonomy" id="137246"/>
    <lineage>
        <taxon>Eukaryota</taxon>
        <taxon>Metazoa</taxon>
        <taxon>Chordata</taxon>
        <taxon>Craniata</taxon>
        <taxon>Vertebrata</taxon>
        <taxon>Chondrichthyes</taxon>
        <taxon>Elasmobranchii</taxon>
        <taxon>Galeomorphii</taxon>
        <taxon>Galeoidea</taxon>
        <taxon>Orectolobiformes</taxon>
        <taxon>Hemiscylliidae</taxon>
        <taxon>Chiloscyllium</taxon>
    </lineage>
</organism>